<proteinExistence type="predicted"/>
<protein>
    <submittedName>
        <fullName evidence="1">Uncharacterized protein</fullName>
    </submittedName>
</protein>
<name>A0ACB9T4J7_HOLOL</name>
<accession>A0ACB9T4J7</accession>
<gene>
    <name evidence="1" type="ORF">MML48_5g00006225</name>
</gene>
<evidence type="ECO:0000313" key="2">
    <source>
        <dbReference type="Proteomes" id="UP001056778"/>
    </source>
</evidence>
<reference evidence="1" key="1">
    <citation type="submission" date="2022-04" db="EMBL/GenBank/DDBJ databases">
        <title>Chromosome-scale genome assembly of Holotrichia oblita Faldermann.</title>
        <authorList>
            <person name="Rongchong L."/>
        </authorList>
    </citation>
    <scope>NUCLEOTIDE SEQUENCE</scope>
    <source>
        <strain evidence="1">81SQS9</strain>
    </source>
</reference>
<keyword evidence="2" id="KW-1185">Reference proteome</keyword>
<dbReference type="Proteomes" id="UP001056778">
    <property type="component" value="Chromosome 5"/>
</dbReference>
<organism evidence="1 2">
    <name type="scientific">Holotrichia oblita</name>
    <name type="common">Chafer beetle</name>
    <dbReference type="NCBI Taxonomy" id="644536"/>
    <lineage>
        <taxon>Eukaryota</taxon>
        <taxon>Metazoa</taxon>
        <taxon>Ecdysozoa</taxon>
        <taxon>Arthropoda</taxon>
        <taxon>Hexapoda</taxon>
        <taxon>Insecta</taxon>
        <taxon>Pterygota</taxon>
        <taxon>Neoptera</taxon>
        <taxon>Endopterygota</taxon>
        <taxon>Coleoptera</taxon>
        <taxon>Polyphaga</taxon>
        <taxon>Scarabaeiformia</taxon>
        <taxon>Scarabaeidae</taxon>
        <taxon>Melolonthinae</taxon>
        <taxon>Holotrichia</taxon>
    </lineage>
</organism>
<dbReference type="EMBL" id="CM043019">
    <property type="protein sequence ID" value="KAI4461728.1"/>
    <property type="molecule type" value="Genomic_DNA"/>
</dbReference>
<evidence type="ECO:0000313" key="1">
    <source>
        <dbReference type="EMBL" id="KAI4461728.1"/>
    </source>
</evidence>
<sequence>MPLTLDQEKFLLEAYFRSGERDPNGQWKYSTRSCIDDLTTEFPDIDLDYESLSRHVLRTVERFRNTGSVAKGKSSGRRTVLNEEVVEDIRARLDQSPRKPLRQLAQQTAEAQAKQHLLRELTLCLYKESESTMKLLETMFDICRPYDWEHLGMIGRRYVNETLFGGKGGHRRSRHPRKAIAGDKKRYKRNESKKLEGRTKGPKKMKRGYQESGSPTSVWT</sequence>
<comment type="caution">
    <text evidence="1">The sequence shown here is derived from an EMBL/GenBank/DDBJ whole genome shotgun (WGS) entry which is preliminary data.</text>
</comment>